<dbReference type="PANTHER" id="PTHR33295">
    <property type="entry name" value="ATPASE"/>
    <property type="match status" value="1"/>
</dbReference>
<feature type="domain" description="AAA" evidence="1">
    <location>
        <begin position="19"/>
        <end position="153"/>
    </location>
</feature>
<dbReference type="Proteomes" id="UP000293952">
    <property type="component" value="Unassembled WGS sequence"/>
</dbReference>
<reference evidence="3 4" key="1">
    <citation type="submission" date="2019-02" db="EMBL/GenBank/DDBJ databases">
        <title>Genome sequence of the sea-ice species Brumimicrobium glaciale.</title>
        <authorList>
            <person name="Bowman J.P."/>
        </authorList>
    </citation>
    <scope>NUCLEOTIDE SEQUENCE [LARGE SCALE GENOMIC DNA]</scope>
    <source>
        <strain evidence="3 4">IC156</strain>
    </source>
</reference>
<dbReference type="PANTHER" id="PTHR33295:SF7">
    <property type="entry name" value="ATPASE"/>
    <property type="match status" value="1"/>
</dbReference>
<dbReference type="Pfam" id="PF13173">
    <property type="entry name" value="AAA_14"/>
    <property type="match status" value="1"/>
</dbReference>
<dbReference type="InterPro" id="IPR041682">
    <property type="entry name" value="AAA_14"/>
</dbReference>
<name>A0A4Q4KKW1_9FLAO</name>
<dbReference type="Gene3D" id="3.40.50.300">
    <property type="entry name" value="P-loop containing nucleotide triphosphate hydrolases"/>
    <property type="match status" value="1"/>
</dbReference>
<evidence type="ECO:0000313" key="4">
    <source>
        <dbReference type="Proteomes" id="UP000293952"/>
    </source>
</evidence>
<evidence type="ECO:0000313" key="3">
    <source>
        <dbReference type="EMBL" id="RYM33530.1"/>
    </source>
</evidence>
<dbReference type="AlphaFoldDB" id="A0A4Q4KKW1"/>
<dbReference type="InterPro" id="IPR025420">
    <property type="entry name" value="DUF4143"/>
</dbReference>
<proteinExistence type="predicted"/>
<comment type="caution">
    <text evidence="3">The sequence shown here is derived from an EMBL/GenBank/DDBJ whole genome shotgun (WGS) entry which is preliminary data.</text>
</comment>
<dbReference type="EMBL" id="SETE01000004">
    <property type="protein sequence ID" value="RYM33530.1"/>
    <property type="molecule type" value="Genomic_DNA"/>
</dbReference>
<keyword evidence="4" id="KW-1185">Reference proteome</keyword>
<organism evidence="3 4">
    <name type="scientific">Brumimicrobium glaciale</name>
    <dbReference type="NCBI Taxonomy" id="200475"/>
    <lineage>
        <taxon>Bacteria</taxon>
        <taxon>Pseudomonadati</taxon>
        <taxon>Bacteroidota</taxon>
        <taxon>Flavobacteriia</taxon>
        <taxon>Flavobacteriales</taxon>
        <taxon>Crocinitomicaceae</taxon>
        <taxon>Brumimicrobium</taxon>
    </lineage>
</organism>
<dbReference type="InterPro" id="IPR027417">
    <property type="entry name" value="P-loop_NTPase"/>
</dbReference>
<evidence type="ECO:0000259" key="2">
    <source>
        <dbReference type="Pfam" id="PF13635"/>
    </source>
</evidence>
<dbReference type="Pfam" id="PF13635">
    <property type="entry name" value="DUF4143"/>
    <property type="match status" value="1"/>
</dbReference>
<dbReference type="RefSeq" id="WP_130093990.1">
    <property type="nucleotide sequence ID" value="NZ_SETE01000004.1"/>
</dbReference>
<gene>
    <name evidence="3" type="ORF">ERX46_11365</name>
</gene>
<protein>
    <submittedName>
        <fullName evidence="3">DUF4143 domain-containing protein</fullName>
    </submittedName>
</protein>
<dbReference type="SUPFAM" id="SSF52540">
    <property type="entry name" value="P-loop containing nucleoside triphosphate hydrolases"/>
    <property type="match status" value="1"/>
</dbReference>
<sequence length="452" mass="52394">MVLKRERFKQLLAWKEKKNRKPLILRGARQVGKTTLVKQFGETYQNFIYLNLEKSDHANYFLKTDDIDQIINTIFLVNGIKLEQKNNTLLLIDEIQEVPKAIQLLRYFYEESPDLHVIAAGSLLEFALDKVASFPVGRVEFLYLNPFNFREYLLAIPNKSIVNELDTVPVENYAHDLLMKEFHQYAIIGGMPEIIKNFIESNDFTALPEIYESIWTSYKSDVEKYSKGSVSSKVLNHIINTAPFYLDERIKFQNFGNSNYKSREVGEAFRDLTSAKVIQLIYPTTAIEFPAIPDLKKSPRLQVLDTGLVNHTLRIAPDLILTEDLSESYKGSLLPHIITQEVISLQTFKSELPNFWVREKSQSSSELDLILSHRNMLIPIEFKSGKTGTLRSLHEFIDRSNHPYGIRMYGGEFNVIKTKTPKGKEYYLMNLPYYLGTKIYDYIELLLNDYKL</sequence>
<dbReference type="OrthoDB" id="9801840at2"/>
<evidence type="ECO:0000259" key="1">
    <source>
        <dbReference type="Pfam" id="PF13173"/>
    </source>
</evidence>
<feature type="domain" description="DUF4143" evidence="2">
    <location>
        <begin position="220"/>
        <end position="385"/>
    </location>
</feature>
<accession>A0A4Q4KKW1</accession>
<dbReference type="CDD" id="cd00009">
    <property type="entry name" value="AAA"/>
    <property type="match status" value="1"/>
</dbReference>